<evidence type="ECO:0000313" key="5">
    <source>
        <dbReference type="EMBL" id="KAK9961857.1"/>
    </source>
</evidence>
<dbReference type="SUPFAM" id="SSF57196">
    <property type="entry name" value="EGF/Laminin"/>
    <property type="match status" value="1"/>
</dbReference>
<dbReference type="AlphaFoldDB" id="A0AAW1ZLM5"/>
<dbReference type="Pfam" id="PF00092">
    <property type="entry name" value="VWA"/>
    <property type="match status" value="2"/>
</dbReference>
<feature type="compositionally biased region" description="Basic and acidic residues" evidence="2">
    <location>
        <begin position="155"/>
        <end position="177"/>
    </location>
</feature>
<comment type="caution">
    <text evidence="5">The sequence shown here is derived from an EMBL/GenBank/DDBJ whole genome shotgun (WGS) entry which is preliminary data.</text>
</comment>
<dbReference type="InterPro" id="IPR002035">
    <property type="entry name" value="VWF_A"/>
</dbReference>
<evidence type="ECO:0000256" key="3">
    <source>
        <dbReference type="SAM" id="SignalP"/>
    </source>
</evidence>
<keyword evidence="1" id="KW-1015">Disulfide bond</keyword>
<dbReference type="CDD" id="cd00054">
    <property type="entry name" value="EGF_CA"/>
    <property type="match status" value="1"/>
</dbReference>
<dbReference type="PROSITE" id="PS50234">
    <property type="entry name" value="VWFA"/>
    <property type="match status" value="2"/>
</dbReference>
<gene>
    <name evidence="5" type="ORF">ABG768_007257</name>
</gene>
<dbReference type="Proteomes" id="UP001479290">
    <property type="component" value="Unassembled WGS sequence"/>
</dbReference>
<evidence type="ECO:0000313" key="6">
    <source>
        <dbReference type="Proteomes" id="UP001479290"/>
    </source>
</evidence>
<dbReference type="InterPro" id="IPR036465">
    <property type="entry name" value="vWFA_dom_sf"/>
</dbReference>
<keyword evidence="3" id="KW-0732">Signal</keyword>
<keyword evidence="6" id="KW-1185">Reference proteome</keyword>
<feature type="compositionally biased region" description="Low complexity" evidence="2">
    <location>
        <begin position="140"/>
        <end position="151"/>
    </location>
</feature>
<dbReference type="SMART" id="SM00179">
    <property type="entry name" value="EGF_CA"/>
    <property type="match status" value="1"/>
</dbReference>
<feature type="domain" description="VWFA" evidence="4">
    <location>
        <begin position="186"/>
        <end position="364"/>
    </location>
</feature>
<dbReference type="InterPro" id="IPR050525">
    <property type="entry name" value="ECM_Assembly_Org"/>
</dbReference>
<dbReference type="GO" id="GO:0005509">
    <property type="term" value="F:calcium ion binding"/>
    <property type="evidence" value="ECO:0007669"/>
    <property type="project" value="InterPro"/>
</dbReference>
<organism evidence="5 6">
    <name type="scientific">Culter alburnus</name>
    <name type="common">Topmouth culter</name>
    <dbReference type="NCBI Taxonomy" id="194366"/>
    <lineage>
        <taxon>Eukaryota</taxon>
        <taxon>Metazoa</taxon>
        <taxon>Chordata</taxon>
        <taxon>Craniata</taxon>
        <taxon>Vertebrata</taxon>
        <taxon>Euteleostomi</taxon>
        <taxon>Actinopterygii</taxon>
        <taxon>Neopterygii</taxon>
        <taxon>Teleostei</taxon>
        <taxon>Ostariophysi</taxon>
        <taxon>Cypriniformes</taxon>
        <taxon>Xenocyprididae</taxon>
        <taxon>Xenocypridinae</taxon>
        <taxon>Culter</taxon>
    </lineage>
</organism>
<dbReference type="PRINTS" id="PR00453">
    <property type="entry name" value="VWFADOMAIN"/>
</dbReference>
<dbReference type="InterPro" id="IPR001881">
    <property type="entry name" value="EGF-like_Ca-bd_dom"/>
</dbReference>
<dbReference type="EMBL" id="JAWDJR010000015">
    <property type="protein sequence ID" value="KAK9961857.1"/>
    <property type="molecule type" value="Genomic_DNA"/>
</dbReference>
<protein>
    <recommendedName>
        <fullName evidence="4">VWFA domain-containing protein</fullName>
    </recommendedName>
</protein>
<dbReference type="Gene3D" id="2.10.25.10">
    <property type="entry name" value="Laminin"/>
    <property type="match status" value="1"/>
</dbReference>
<feature type="signal peptide" evidence="3">
    <location>
        <begin position="1"/>
        <end position="16"/>
    </location>
</feature>
<evidence type="ECO:0000256" key="1">
    <source>
        <dbReference type="ARBA" id="ARBA00023157"/>
    </source>
</evidence>
<name>A0AAW1ZLM5_CULAL</name>
<accession>A0AAW1ZLM5</accession>
<dbReference type="SUPFAM" id="SSF53300">
    <property type="entry name" value="vWA-like"/>
    <property type="match status" value="2"/>
</dbReference>
<dbReference type="Gene3D" id="3.40.50.410">
    <property type="entry name" value="von Willebrand factor, type A domain"/>
    <property type="match status" value="2"/>
</dbReference>
<dbReference type="PANTHER" id="PTHR24020:SF87">
    <property type="entry name" value="COLLAGEN ALPHA-1(VI) CHAIN-LIKE"/>
    <property type="match status" value="1"/>
</dbReference>
<evidence type="ECO:0000256" key="2">
    <source>
        <dbReference type="SAM" id="MobiDB-lite"/>
    </source>
</evidence>
<feature type="region of interest" description="Disordered" evidence="2">
    <location>
        <begin position="135"/>
        <end position="179"/>
    </location>
</feature>
<feature type="chain" id="PRO_5043531066" description="VWFA domain-containing protein" evidence="3">
    <location>
        <begin position="17"/>
        <end position="623"/>
    </location>
</feature>
<reference evidence="5 6" key="1">
    <citation type="submission" date="2024-05" db="EMBL/GenBank/DDBJ databases">
        <title>A high-quality chromosomal-level genome assembly of Topmouth culter (Culter alburnus).</title>
        <authorList>
            <person name="Zhao H."/>
        </authorList>
    </citation>
    <scope>NUCLEOTIDE SEQUENCE [LARGE SCALE GENOMIC DNA]</scope>
    <source>
        <strain evidence="5">CATC2023</strain>
        <tissue evidence="5">Muscle</tissue>
    </source>
</reference>
<dbReference type="PANTHER" id="PTHR24020">
    <property type="entry name" value="COLLAGEN ALPHA"/>
    <property type="match status" value="1"/>
</dbReference>
<dbReference type="SMART" id="SM00327">
    <property type="entry name" value="VWA"/>
    <property type="match status" value="2"/>
</dbReference>
<feature type="domain" description="VWFA" evidence="4">
    <location>
        <begin position="377"/>
        <end position="555"/>
    </location>
</feature>
<evidence type="ECO:0000259" key="4">
    <source>
        <dbReference type="PROSITE" id="PS50234"/>
    </source>
</evidence>
<proteinExistence type="predicted"/>
<sequence>MYNGLLFLIVICSVTRFNNQISPVKHFTKDDPLFGQTVIQSKDGVFVPSPTNGKYFSCTPEDECVKVNFNDEKPKGPRPASVVSSLISEEERLVMCNQVCIKESVTEDLNGNCQLMNPIGKGKLNPAKLVLNQMEKKPTSSSNNNNNNNNNYRGGRIDQGKWRMRRDTHPDSETKTAEDDDNAGAEIAFVLDGSGSITQDDFQRAKDFIYKVMLIVWKACFNCNFAIVQYGSSIRTELSLLENKDRVRMLQKVKKIQQIFSLTKTASAIHHVLTNVFIPENGSKNNSKKIIIVLSDGKILGDTMNLTDVLNMPQMKDVIRYSIGVGEDFLSKPEAIKELEDIADPDKYFSVSSYAGLNDILSSLEQNLIWIIDAGAEIAFVLDGSDSIQPDDFQRAKDFIYNFMLNVWKACFNFNFAIVQYGSSIRTELSLLENKDRARTLQKVKEIQQIFSLTNTASAIHHVLTNIFIPENGSKKNSKKIIIVLSDGKILGDPMNLTDVLNMPQMKDVTRYSIGVGEGILSNPEAIKEMKEIADPDQFFSVSNYTGLDDILSSLKSIIEIKDIDVSGQAKCAHSCANVPGSFRCVCNLGFELDTDDNQRYRPSDFNDVELKIENFCIKQNVT</sequence>